<dbReference type="HOGENOM" id="CLU_026992_0_0_1"/>
<evidence type="ECO:0000313" key="4">
    <source>
        <dbReference type="Proteomes" id="UP000007648"/>
    </source>
</evidence>
<dbReference type="RefSeq" id="XP_023353228.1">
    <property type="nucleotide sequence ID" value="XM_023497460.2"/>
</dbReference>
<dbReference type="InterPro" id="IPR032794">
    <property type="entry name" value="LINES_N"/>
</dbReference>
<dbReference type="Proteomes" id="UP000007648">
    <property type="component" value="Unassembled WGS sequence"/>
</dbReference>
<reference evidence="3" key="2">
    <citation type="submission" date="2025-08" db="UniProtKB">
        <authorList>
            <consortium name="Ensembl"/>
        </authorList>
    </citation>
    <scope>IDENTIFICATION</scope>
</reference>
<dbReference type="InterPro" id="IPR024875">
    <property type="entry name" value="Protein_Lines"/>
</dbReference>
<dbReference type="FunCoup" id="G3VRP1">
    <property type="interactions" value="921"/>
</dbReference>
<dbReference type="InterPro" id="IPR029415">
    <property type="entry name" value="Lines_C"/>
</dbReference>
<reference evidence="3 4" key="1">
    <citation type="journal article" date="2011" name="Proc. Natl. Acad. Sci. U.S.A.">
        <title>Genetic diversity and population structure of the endangered marsupial Sarcophilus harrisii (Tasmanian devil).</title>
        <authorList>
            <person name="Miller W."/>
            <person name="Hayes V.M."/>
            <person name="Ratan A."/>
            <person name="Petersen D.C."/>
            <person name="Wittekindt N.E."/>
            <person name="Miller J."/>
            <person name="Walenz B."/>
            <person name="Knight J."/>
            <person name="Qi J."/>
            <person name="Zhao F."/>
            <person name="Wang Q."/>
            <person name="Bedoya-Reina O.C."/>
            <person name="Katiyar N."/>
            <person name="Tomsho L.P."/>
            <person name="Kasson L.M."/>
            <person name="Hardie R.A."/>
            <person name="Woodbridge P."/>
            <person name="Tindall E.A."/>
            <person name="Bertelsen M.F."/>
            <person name="Dixon D."/>
            <person name="Pyecroft S."/>
            <person name="Helgen K.M."/>
            <person name="Lesk A.M."/>
            <person name="Pringle T.H."/>
            <person name="Patterson N."/>
            <person name="Zhang Y."/>
            <person name="Kreiss A."/>
            <person name="Woods G.M."/>
            <person name="Jones M.E."/>
            <person name="Schuster S.C."/>
        </authorList>
    </citation>
    <scope>NUCLEOTIDE SEQUENCE [LARGE SCALE GENOMIC DNA]</scope>
</reference>
<sequence length="767" mass="87721">METFYHVLEQLYKKILLGAPLENDTQEYALYLNLPFSIQDLSTSNFLRWPCVHHGNQPGSVNIGATPIPVELINFKINFQVSNPRDIMLLQLTVIKMMITKILSKKMEFTIKEKYNAIIEILLKSHELESKLISTFHGSDKLLSHMAAKCLASLLHLQLREKDIINKTWTDFCLKSFSDYPESNTISYCLWTLTAVIKEILKATCLRKAGLLKQFLASFDFHFEVFYCSVFSQNFENNHDTKILNPKITNFLICFLELLEILIASRIHLKLYLTCQRVFYLKIFCALDIISWPIHSLVKKKFIILIKRCLLHKVGEDVLNTSLPTLTEQDPYLDMDMLALGNAFLQAVNLGWLKQLSVSEKPSHFGGSEVQSENKSLLVPDLIILRASSLVLLKSLEIKVHDCMSASEIKAELQKFMSELLTFLKHHLHSSLKLHHHCEWLSKIFIEQDDDMLEAAKASLSIYLKLTRTWNEAAKDMTQEKETWDHQTHENGFNPHCIFLFLLKNIGFDATVLLDFLISSETCFLEYFVRYLKLLQGEKNNFSDVCKLFDEAELKDGMPISRIVTSHVEERYSNQATHQHLFCGTNHCALLPVASDPTTSGTNNKQKDNQTMKLKQPNLLMCIDNISSPRASQSLVDYSGSSEDSEEESVEEEYLSTVKQTPLNNQVNTKIREIVSVTGEKNQNYLESTAILLDPKEASTLSSVNSEAAPNSIASETVIICKTFKCLKELEKAISRLHRRHLFPYNPSALLKLLKHIDTINKNMNVL</sequence>
<dbReference type="RefSeq" id="XP_023353220.1">
    <property type="nucleotide sequence ID" value="XM_023497452.2"/>
</dbReference>
<dbReference type="CTD" id="55180"/>
<evidence type="ECO:0000313" key="3">
    <source>
        <dbReference type="Ensembl" id="ENSSHAP00000005846.2"/>
    </source>
</evidence>
<feature type="domain" description="Protein Lines N-terminal" evidence="1">
    <location>
        <begin position="192"/>
        <end position="546"/>
    </location>
</feature>
<reference evidence="3" key="3">
    <citation type="submission" date="2025-09" db="UniProtKB">
        <authorList>
            <consortium name="Ensembl"/>
        </authorList>
    </citation>
    <scope>IDENTIFICATION</scope>
</reference>
<keyword evidence="4" id="KW-1185">Reference proteome</keyword>
<evidence type="ECO:0000259" key="1">
    <source>
        <dbReference type="Pfam" id="PF14694"/>
    </source>
</evidence>
<dbReference type="GeneID" id="100920152"/>
<dbReference type="GO" id="GO:0050890">
    <property type="term" value="P:cognition"/>
    <property type="evidence" value="ECO:0007669"/>
    <property type="project" value="Ensembl"/>
</dbReference>
<feature type="domain" description="Protein Lines C-terminal" evidence="2">
    <location>
        <begin position="723"/>
        <end position="758"/>
    </location>
</feature>
<dbReference type="PANTHER" id="PTHR16057:SF1">
    <property type="entry name" value="PROTEIN LINES HOMOLOG 1"/>
    <property type="match status" value="1"/>
</dbReference>
<dbReference type="Pfam" id="PF14695">
    <property type="entry name" value="LINES_C"/>
    <property type="match status" value="1"/>
</dbReference>
<dbReference type="Pfam" id="PF14694">
    <property type="entry name" value="LINES_N"/>
    <property type="match status" value="1"/>
</dbReference>
<dbReference type="PANTHER" id="PTHR16057">
    <property type="entry name" value="WINS1, 2 PROTEIN"/>
    <property type="match status" value="1"/>
</dbReference>
<name>G3VRP1_SARHA</name>
<dbReference type="Ensembl" id="ENSSHAT00000005900.2">
    <property type="protein sequence ID" value="ENSSHAP00000005846.2"/>
    <property type="gene ID" value="ENSSHAG00000005100.2"/>
</dbReference>
<accession>G3VRP1</accession>
<dbReference type="KEGG" id="shr:100920152"/>
<protein>
    <submittedName>
        <fullName evidence="3">Lines homolog 1</fullName>
    </submittedName>
</protein>
<dbReference type="RefSeq" id="XP_031811346.1">
    <property type="nucleotide sequence ID" value="XM_031955486.1"/>
</dbReference>
<dbReference type="RefSeq" id="XP_003755634.1">
    <property type="nucleotide sequence ID" value="XM_003755586.4"/>
</dbReference>
<evidence type="ECO:0000259" key="2">
    <source>
        <dbReference type="Pfam" id="PF14695"/>
    </source>
</evidence>
<organism evidence="3 4">
    <name type="scientific">Sarcophilus harrisii</name>
    <name type="common">Tasmanian devil</name>
    <name type="synonym">Sarcophilus laniarius</name>
    <dbReference type="NCBI Taxonomy" id="9305"/>
    <lineage>
        <taxon>Eukaryota</taxon>
        <taxon>Metazoa</taxon>
        <taxon>Chordata</taxon>
        <taxon>Craniata</taxon>
        <taxon>Vertebrata</taxon>
        <taxon>Euteleostomi</taxon>
        <taxon>Mammalia</taxon>
        <taxon>Metatheria</taxon>
        <taxon>Dasyuromorphia</taxon>
        <taxon>Dasyuridae</taxon>
        <taxon>Sarcophilus</taxon>
    </lineage>
</organism>
<dbReference type="AlphaFoldDB" id="G3VRP1"/>
<proteinExistence type="predicted"/>
<dbReference type="OrthoDB" id="8251209at2759"/>
<gene>
    <name evidence="3" type="primary">LINS1</name>
</gene>
<dbReference type="InParanoid" id="G3VRP1"/>
<dbReference type="GeneTree" id="ENSGT00390000001790"/>